<dbReference type="Gene3D" id="1.10.3290.10">
    <property type="entry name" value="Fido-like domain"/>
    <property type="match status" value="1"/>
</dbReference>
<gene>
    <name evidence="2" type="ORF">LCGC14_2344540</name>
</gene>
<sequence length="430" mass="50291">MKMPRRPPDIKDKQSMYFSSPEKFDLIRKEGIKTESEGKYRHWDTLRHITPPKGLTVEEWWFGIKMRRLLGFKAIPLWDKDKKDLFFYNITDSVLEQLHQIDLGTGGIIKAPEVIINPQTRDQYLVRSLIQEAITSSQIEGAATTRRVAKEMLRSGRSPRNKSEQMILNNYYTMQKIRQWKELPLSKDLIFEIHRTITDQTLDNSDGAGRLRKADESVVVEECLSGDVLHDPPHADELPERLEAMCDFANGKTPDQFIHPAIRAIILHFWLAYDHPFIDGNGRTARALFYWLMLRHGYWLFEFISISEIILKAPVQYGKAFLYTETDGNDLTYFVIHQTEVIRKSMKLLHDYINHKADELNEVELLVRRDRDFNSRQESLLAHALRHPGASYTIEVHKNSHRIAYDTARHDLQDLSKKGVLKMEKNQFLF</sequence>
<name>A0A0F9ENP8_9ZZZZ</name>
<comment type="caution">
    <text evidence="2">The sequence shown here is derived from an EMBL/GenBank/DDBJ whole genome shotgun (WGS) entry which is preliminary data.</text>
</comment>
<dbReference type="EMBL" id="LAZR01033993">
    <property type="protein sequence ID" value="KKL46540.1"/>
    <property type="molecule type" value="Genomic_DNA"/>
</dbReference>
<reference evidence="2" key="1">
    <citation type="journal article" date="2015" name="Nature">
        <title>Complex archaea that bridge the gap between prokaryotes and eukaryotes.</title>
        <authorList>
            <person name="Spang A."/>
            <person name="Saw J.H."/>
            <person name="Jorgensen S.L."/>
            <person name="Zaremba-Niedzwiedzka K."/>
            <person name="Martijn J."/>
            <person name="Lind A.E."/>
            <person name="van Eijk R."/>
            <person name="Schleper C."/>
            <person name="Guy L."/>
            <person name="Ettema T.J."/>
        </authorList>
    </citation>
    <scope>NUCLEOTIDE SEQUENCE</scope>
</reference>
<dbReference type="Pfam" id="PF02661">
    <property type="entry name" value="Fic"/>
    <property type="match status" value="1"/>
</dbReference>
<dbReference type="PROSITE" id="PS51459">
    <property type="entry name" value="FIDO"/>
    <property type="match status" value="1"/>
</dbReference>
<dbReference type="InterPro" id="IPR036597">
    <property type="entry name" value="Fido-like_dom_sf"/>
</dbReference>
<evidence type="ECO:0000313" key="2">
    <source>
        <dbReference type="EMBL" id="KKL46540.1"/>
    </source>
</evidence>
<dbReference type="InterPro" id="IPR003812">
    <property type="entry name" value="Fido"/>
</dbReference>
<dbReference type="AlphaFoldDB" id="A0A0F9ENP8"/>
<protein>
    <recommendedName>
        <fullName evidence="1">Fido domain-containing protein</fullName>
    </recommendedName>
</protein>
<dbReference type="PANTHER" id="PTHR13504">
    <property type="entry name" value="FIDO DOMAIN-CONTAINING PROTEIN DDB_G0283145"/>
    <property type="match status" value="1"/>
</dbReference>
<proteinExistence type="predicted"/>
<dbReference type="SUPFAM" id="SSF140931">
    <property type="entry name" value="Fic-like"/>
    <property type="match status" value="1"/>
</dbReference>
<dbReference type="PANTHER" id="PTHR13504:SF38">
    <property type="entry name" value="FIDO DOMAIN-CONTAINING PROTEIN"/>
    <property type="match status" value="1"/>
</dbReference>
<evidence type="ECO:0000259" key="1">
    <source>
        <dbReference type="PROSITE" id="PS51459"/>
    </source>
</evidence>
<feature type="domain" description="Fido" evidence="1">
    <location>
        <begin position="185"/>
        <end position="337"/>
    </location>
</feature>
<accession>A0A0F9ENP8</accession>
<organism evidence="2">
    <name type="scientific">marine sediment metagenome</name>
    <dbReference type="NCBI Taxonomy" id="412755"/>
    <lineage>
        <taxon>unclassified sequences</taxon>
        <taxon>metagenomes</taxon>
        <taxon>ecological metagenomes</taxon>
    </lineage>
</organism>
<dbReference type="InterPro" id="IPR040198">
    <property type="entry name" value="Fido_containing"/>
</dbReference>